<dbReference type="SUPFAM" id="SSF52129">
    <property type="entry name" value="Caspase-like"/>
    <property type="match status" value="1"/>
</dbReference>
<keyword evidence="2" id="KW-0677">Repeat</keyword>
<name>A0ABU3V586_9ACTN</name>
<dbReference type="Pfam" id="PF00400">
    <property type="entry name" value="WD40"/>
    <property type="match status" value="5"/>
</dbReference>
<dbReference type="InterPro" id="IPR029030">
    <property type="entry name" value="Caspase-like_dom_sf"/>
</dbReference>
<evidence type="ECO:0000313" key="6">
    <source>
        <dbReference type="Proteomes" id="UP001257627"/>
    </source>
</evidence>
<feature type="repeat" description="WD" evidence="3">
    <location>
        <begin position="1261"/>
        <end position="1304"/>
    </location>
</feature>
<dbReference type="PANTHER" id="PTHR22847">
    <property type="entry name" value="WD40 REPEAT PROTEIN"/>
    <property type="match status" value="1"/>
</dbReference>
<evidence type="ECO:0000256" key="3">
    <source>
        <dbReference type="PROSITE-ProRule" id="PRU00221"/>
    </source>
</evidence>
<dbReference type="RefSeq" id="WP_316738198.1">
    <property type="nucleotide sequence ID" value="NZ_JARAKF010000002.1"/>
</dbReference>
<reference evidence="5 6" key="1">
    <citation type="submission" date="2023-02" db="EMBL/GenBank/DDBJ databases">
        <authorList>
            <person name="Maleckis M."/>
        </authorList>
    </citation>
    <scope>NUCLEOTIDE SEQUENCE [LARGE SCALE GENOMIC DNA]</scope>
    <source>
        <strain evidence="5 6">P8-A2</strain>
    </source>
</reference>
<feature type="repeat" description="WD" evidence="3">
    <location>
        <begin position="972"/>
        <end position="993"/>
    </location>
</feature>
<dbReference type="InterPro" id="IPR020472">
    <property type="entry name" value="WD40_PAC1"/>
</dbReference>
<evidence type="ECO:0000259" key="4">
    <source>
        <dbReference type="Pfam" id="PF00656"/>
    </source>
</evidence>
<dbReference type="SMART" id="SM00320">
    <property type="entry name" value="WD40"/>
    <property type="match status" value="11"/>
</dbReference>
<dbReference type="InterPro" id="IPR011600">
    <property type="entry name" value="Pept_C14_caspase"/>
</dbReference>
<dbReference type="CDD" id="cd00200">
    <property type="entry name" value="WD40"/>
    <property type="match status" value="1"/>
</dbReference>
<dbReference type="PROSITE" id="PS50294">
    <property type="entry name" value="WD_REPEATS_REGION"/>
    <property type="match status" value="1"/>
</dbReference>
<feature type="repeat" description="WD" evidence="3">
    <location>
        <begin position="994"/>
        <end position="1037"/>
    </location>
</feature>
<evidence type="ECO:0000256" key="1">
    <source>
        <dbReference type="ARBA" id="ARBA00022574"/>
    </source>
</evidence>
<feature type="repeat" description="WD" evidence="3">
    <location>
        <begin position="1083"/>
        <end position="1126"/>
    </location>
</feature>
<dbReference type="PROSITE" id="PS00678">
    <property type="entry name" value="WD_REPEATS_1"/>
    <property type="match status" value="5"/>
</dbReference>
<dbReference type="InterPro" id="IPR019775">
    <property type="entry name" value="WD40_repeat_CS"/>
</dbReference>
<accession>A0ABU3V586</accession>
<dbReference type="EMBL" id="JARAKF010000002">
    <property type="protein sequence ID" value="MDU9000929.1"/>
    <property type="molecule type" value="Genomic_DNA"/>
</dbReference>
<dbReference type="PRINTS" id="PR00320">
    <property type="entry name" value="GPROTEINBRPT"/>
</dbReference>
<feature type="repeat" description="WD" evidence="3">
    <location>
        <begin position="1038"/>
        <end position="1081"/>
    </location>
</feature>
<sequence length="1387" mass="146874">MDRDDPVRRFLIATAVAHYARAPRWDRPGLVHARERIIELFTGALGYTHVDDLGLDPTREQLTSRLRAFCRAPDRRPDDVLAVYVAAHGEVLEGSEDHVLLTADTDPDDVADALPTVELARRMLLDTPVRRLLLMLDTCYSGQGGNELTAAALTRMTRHWAGEAGTGLVVITSAQPVEQASVGAFPRLLGDAVVDVSTAGHAPPTLPLDTVVKAMNANPARPRFQMIGSAMAGLTGEVPPFLPNPRRDTRPSGVDLAIQQAVEWDAEARRRDGEFRATLLVRAKGGDGWWFSGRVAALRDIARWLAEPDPARPLLAVTAAPGSGKTAVLGLVSTLTHPDRRPMVPVDTIGLPPDAVPAVGAVDVAVYAQNLTTDQVLRGIAAGARVPAETPGALLDALTTPVTVLIDALDEAADPHDLVLRLLRPLADHAAGRLRLLVGTRPHLLADLGLRRDGSVDLDASRYADLDALTAYSARCLRESAAESPYRDRPHATAAVAAAVAAAATPSFLVARITSGTLAADTAIPDWRDPAWRAALPRLPGPAMRHDLVTRLGGDAERVRDLLRPLAFAEGQGLPWEDIWAPLAARLAGTGYGDEDLLWLRRHAGSYVVEAVEAHRSAYRLYHQALAEHLREGVDAVAAHGAFTEVLLSRVPLDHTGERIWSRAHPYLLRHLATHAARCGRLDELVTDPGYLAHAEPDEMLPALDHVTTPGARLVRSVYRASSGVHRRLPPQRRRLVLATDAARFGATELHRALVPPLRWFPHWATGQQISPALRATLVGGDKPVTASACTVLDGRPVAVTTGHDCVVRLWDLDTGAVRATLTGHTDTVDAVACTVMDGRPLVVTAGRDAELRVWNPATGAVWSTPTGHGRHLNAVACAELDGRPVAVVGGPALEVWDVRSRTRVAAYDCSVDALACTVLDGRPVAVVATHSNVLVVDLATGARRRITNDFLGGHGFRAVACTVLHGRPVAVSGSTDGSARVWDLHSAEEALALIGHENTVTSVDCKVIDGETVAVTGGIDGTVRVWGLVTGESRAVMAGHEHFVSSVTCTVHSGQPVAVSTGLDGTVRVWDLTASVRARLPAAGHTSDIGAVATAVVDGVAVAVTAGHDDVVRVWELGTGRLRVTLTGHRSAVYAAACAVVAGQPVAITGGDDETVRVWDLASGTPTSTFTGHRGPVRGIACTTLAGRPVAVSAGAYHDSLFVWWLDTGEVCREIHTRHEIAVNGIACSGVGGRPLAVSVGHDGSAWVWDLATGTRRAALTGHDGTVEAVACGSVDGRPVAVTGGQDTYVRVWDLTTGAALHALAGHERPIAAIDCRAFDGVPTALTVDSGGSVRFWDLRNGTQRDAFDVAGMIRGALCVGPRGEIVVGTGWDLVVFDRAEPSSTV</sequence>
<keyword evidence="6" id="KW-1185">Reference proteome</keyword>
<dbReference type="InterPro" id="IPR001680">
    <property type="entry name" value="WD40_rpt"/>
</dbReference>
<dbReference type="PANTHER" id="PTHR22847:SF637">
    <property type="entry name" value="WD REPEAT DOMAIN 5B"/>
    <property type="match status" value="1"/>
</dbReference>
<dbReference type="Gene3D" id="2.130.10.10">
    <property type="entry name" value="YVTN repeat-like/Quinoprotein amine dehydrogenase"/>
    <property type="match status" value="4"/>
</dbReference>
<organism evidence="5 6">
    <name type="scientific">Streptomyces mirabilis</name>
    <dbReference type="NCBI Taxonomy" id="68239"/>
    <lineage>
        <taxon>Bacteria</taxon>
        <taxon>Bacillati</taxon>
        <taxon>Actinomycetota</taxon>
        <taxon>Actinomycetes</taxon>
        <taxon>Kitasatosporales</taxon>
        <taxon>Streptomycetaceae</taxon>
        <taxon>Streptomyces</taxon>
    </lineage>
</organism>
<dbReference type="Pfam" id="PF00656">
    <property type="entry name" value="Peptidase_C14"/>
    <property type="match status" value="1"/>
</dbReference>
<dbReference type="SUPFAM" id="SSF50978">
    <property type="entry name" value="WD40 repeat-like"/>
    <property type="match status" value="3"/>
</dbReference>
<dbReference type="Gene3D" id="3.40.50.1460">
    <property type="match status" value="1"/>
</dbReference>
<feature type="repeat" description="WD" evidence="3">
    <location>
        <begin position="1127"/>
        <end position="1170"/>
    </location>
</feature>
<evidence type="ECO:0000313" key="5">
    <source>
        <dbReference type="EMBL" id="MDU9000929.1"/>
    </source>
</evidence>
<keyword evidence="1 3" id="KW-0853">WD repeat</keyword>
<dbReference type="InterPro" id="IPR036322">
    <property type="entry name" value="WD40_repeat_dom_sf"/>
</dbReference>
<dbReference type="PROSITE" id="PS50082">
    <property type="entry name" value="WD_REPEATS_2"/>
    <property type="match status" value="7"/>
</dbReference>
<protein>
    <submittedName>
        <fullName evidence="5">Caspase family protein</fullName>
    </submittedName>
</protein>
<evidence type="ECO:0000256" key="2">
    <source>
        <dbReference type="ARBA" id="ARBA00022737"/>
    </source>
</evidence>
<feature type="repeat" description="WD" evidence="3">
    <location>
        <begin position="822"/>
        <end position="856"/>
    </location>
</feature>
<comment type="caution">
    <text evidence="5">The sequence shown here is derived from an EMBL/GenBank/DDBJ whole genome shotgun (WGS) entry which is preliminary data.</text>
</comment>
<gene>
    <name evidence="5" type="ORF">PU648_53380</name>
</gene>
<proteinExistence type="predicted"/>
<dbReference type="Proteomes" id="UP001257627">
    <property type="component" value="Unassembled WGS sequence"/>
</dbReference>
<feature type="domain" description="Peptidase C14 caspase" evidence="4">
    <location>
        <begin position="26"/>
        <end position="148"/>
    </location>
</feature>
<dbReference type="InterPro" id="IPR015943">
    <property type="entry name" value="WD40/YVTN_repeat-like_dom_sf"/>
</dbReference>